<gene>
    <name evidence="1" type="ORF">AVEN_272619_1</name>
</gene>
<name>A0A4Y2P8J9_ARAVE</name>
<organism evidence="1 2">
    <name type="scientific">Araneus ventricosus</name>
    <name type="common">Orbweaver spider</name>
    <name type="synonym">Epeira ventricosa</name>
    <dbReference type="NCBI Taxonomy" id="182803"/>
    <lineage>
        <taxon>Eukaryota</taxon>
        <taxon>Metazoa</taxon>
        <taxon>Ecdysozoa</taxon>
        <taxon>Arthropoda</taxon>
        <taxon>Chelicerata</taxon>
        <taxon>Arachnida</taxon>
        <taxon>Araneae</taxon>
        <taxon>Araneomorphae</taxon>
        <taxon>Entelegynae</taxon>
        <taxon>Araneoidea</taxon>
        <taxon>Araneidae</taxon>
        <taxon>Araneus</taxon>
    </lineage>
</organism>
<dbReference type="AlphaFoldDB" id="A0A4Y2P8J9"/>
<keyword evidence="2" id="KW-1185">Reference proteome</keyword>
<comment type="caution">
    <text evidence="1">The sequence shown here is derived from an EMBL/GenBank/DDBJ whole genome shotgun (WGS) entry which is preliminary data.</text>
</comment>
<accession>A0A4Y2P8J9</accession>
<evidence type="ECO:0000313" key="1">
    <source>
        <dbReference type="EMBL" id="GBN47369.1"/>
    </source>
</evidence>
<sequence>MAVPERFGQQGEEVLRVRLVPEAIAVFERGTEFPLSLKEKLGRSRILMSPNSNGLRNHRVKRQQGIKNKHLGTYLYSIHCGKLRYLGVKNNNQ</sequence>
<proteinExistence type="predicted"/>
<dbReference type="EMBL" id="BGPR01010667">
    <property type="protein sequence ID" value="GBN47369.1"/>
    <property type="molecule type" value="Genomic_DNA"/>
</dbReference>
<protein>
    <submittedName>
        <fullName evidence="1">Uncharacterized protein</fullName>
    </submittedName>
</protein>
<reference evidence="1 2" key="1">
    <citation type="journal article" date="2019" name="Sci. Rep.">
        <title>Orb-weaving spider Araneus ventricosus genome elucidates the spidroin gene catalogue.</title>
        <authorList>
            <person name="Kono N."/>
            <person name="Nakamura H."/>
            <person name="Ohtoshi R."/>
            <person name="Moran D.A.P."/>
            <person name="Shinohara A."/>
            <person name="Yoshida Y."/>
            <person name="Fujiwara M."/>
            <person name="Mori M."/>
            <person name="Tomita M."/>
            <person name="Arakawa K."/>
        </authorList>
    </citation>
    <scope>NUCLEOTIDE SEQUENCE [LARGE SCALE GENOMIC DNA]</scope>
</reference>
<evidence type="ECO:0000313" key="2">
    <source>
        <dbReference type="Proteomes" id="UP000499080"/>
    </source>
</evidence>
<dbReference type="Proteomes" id="UP000499080">
    <property type="component" value="Unassembled WGS sequence"/>
</dbReference>